<reference evidence="2 3" key="1">
    <citation type="submission" date="2019-08" db="EMBL/GenBank/DDBJ databases">
        <title>Formosa sediminis sp. nov., isolated from marine sediment.</title>
        <authorList>
            <person name="Cao W.R."/>
        </authorList>
    </citation>
    <scope>NUCLEOTIDE SEQUENCE [LARGE SCALE GENOMIC DNA]</scope>
    <source>
        <strain evidence="2 3">1494</strain>
    </source>
</reference>
<keyword evidence="3" id="KW-1185">Reference proteome</keyword>
<sequence>MKKTLVPYLFLVLTFVACFNDFDDELSNPVQQETPTAEFPITVGSELYNNLQSYIDNENTNPTDCIEFIYPITINVFDELLDFVNFQTIENKDNFIQFLASLQIEYTISISYPIIYTNDTGEEIQIENNEQLGEKLQECLDIELEFYCNNILIGEIGQECIWKVINNPNGNNDYENAIFNLSPIGLTTLEHNDTVVFGSWNVLASFNQLFFNISFEANTDASIVWNKNWYVTIIDENNIMLQDGNSEVFFLEKECGLEICPKYIFEECEIEIDSNVSNFDLESYINCFASNLDLSNSTVTFFETEMDATNNLNQILSPYTNILNPKYIYVRIADNTTGEFSILKILLVVINC</sequence>
<feature type="signal peptide" evidence="1">
    <location>
        <begin position="1"/>
        <end position="19"/>
    </location>
</feature>
<dbReference type="EMBL" id="VSFC01000052">
    <property type="protein sequence ID" value="TYA53167.1"/>
    <property type="molecule type" value="Genomic_DNA"/>
</dbReference>
<accession>A0A5D0G5P9</accession>
<evidence type="ECO:0008006" key="4">
    <source>
        <dbReference type="Google" id="ProtNLM"/>
    </source>
</evidence>
<name>A0A5D0G5P9_9FLAO</name>
<proteinExistence type="predicted"/>
<feature type="chain" id="PRO_5022763858" description="Lipoprotein" evidence="1">
    <location>
        <begin position="20"/>
        <end position="352"/>
    </location>
</feature>
<dbReference type="OrthoDB" id="832379at2"/>
<organism evidence="2 3">
    <name type="scientific">Formosa maritima</name>
    <dbReference type="NCBI Taxonomy" id="2592046"/>
    <lineage>
        <taxon>Bacteria</taxon>
        <taxon>Pseudomonadati</taxon>
        <taxon>Bacteroidota</taxon>
        <taxon>Flavobacteriia</taxon>
        <taxon>Flavobacteriales</taxon>
        <taxon>Flavobacteriaceae</taxon>
        <taxon>Formosa</taxon>
    </lineage>
</organism>
<evidence type="ECO:0000256" key="1">
    <source>
        <dbReference type="SAM" id="SignalP"/>
    </source>
</evidence>
<dbReference type="PROSITE" id="PS51257">
    <property type="entry name" value="PROKAR_LIPOPROTEIN"/>
    <property type="match status" value="1"/>
</dbReference>
<dbReference type="RefSeq" id="WP_148456362.1">
    <property type="nucleotide sequence ID" value="NZ_VSFC01000052.1"/>
</dbReference>
<keyword evidence="1" id="KW-0732">Signal</keyword>
<dbReference type="Proteomes" id="UP000324550">
    <property type="component" value="Unassembled WGS sequence"/>
</dbReference>
<gene>
    <name evidence="2" type="ORF">FVF61_10970</name>
</gene>
<dbReference type="AlphaFoldDB" id="A0A5D0G5P9"/>
<comment type="caution">
    <text evidence="2">The sequence shown here is derived from an EMBL/GenBank/DDBJ whole genome shotgun (WGS) entry which is preliminary data.</text>
</comment>
<evidence type="ECO:0000313" key="2">
    <source>
        <dbReference type="EMBL" id="TYA53167.1"/>
    </source>
</evidence>
<protein>
    <recommendedName>
        <fullName evidence="4">Lipoprotein</fullName>
    </recommendedName>
</protein>
<evidence type="ECO:0000313" key="3">
    <source>
        <dbReference type="Proteomes" id="UP000324550"/>
    </source>
</evidence>